<dbReference type="EMBL" id="JH159153">
    <property type="protein sequence ID" value="EGZ22358.1"/>
    <property type="molecule type" value="Genomic_DNA"/>
</dbReference>
<dbReference type="RefSeq" id="XP_009525075.1">
    <property type="nucleotide sequence ID" value="XM_009526780.1"/>
</dbReference>
<feature type="compositionally biased region" description="Acidic residues" evidence="1">
    <location>
        <begin position="79"/>
        <end position="91"/>
    </location>
</feature>
<dbReference type="Proteomes" id="UP000002640">
    <property type="component" value="Unassembled WGS sequence"/>
</dbReference>
<dbReference type="AlphaFoldDB" id="G4Z5P4"/>
<feature type="region of interest" description="Disordered" evidence="1">
    <location>
        <begin position="60"/>
        <end position="91"/>
    </location>
</feature>
<reference evidence="2 3" key="1">
    <citation type="journal article" date="2006" name="Science">
        <title>Phytophthora genome sequences uncover evolutionary origins and mechanisms of pathogenesis.</title>
        <authorList>
            <person name="Tyler B.M."/>
            <person name="Tripathy S."/>
            <person name="Zhang X."/>
            <person name="Dehal P."/>
            <person name="Jiang R.H."/>
            <person name="Aerts A."/>
            <person name="Arredondo F.D."/>
            <person name="Baxter L."/>
            <person name="Bensasson D."/>
            <person name="Beynon J.L."/>
            <person name="Chapman J."/>
            <person name="Damasceno C.M."/>
            <person name="Dorrance A.E."/>
            <person name="Dou D."/>
            <person name="Dickerman A.W."/>
            <person name="Dubchak I.L."/>
            <person name="Garbelotto M."/>
            <person name="Gijzen M."/>
            <person name="Gordon S.G."/>
            <person name="Govers F."/>
            <person name="Grunwald N.J."/>
            <person name="Huang W."/>
            <person name="Ivors K.L."/>
            <person name="Jones R.W."/>
            <person name="Kamoun S."/>
            <person name="Krampis K."/>
            <person name="Lamour K.H."/>
            <person name="Lee M.K."/>
            <person name="McDonald W.H."/>
            <person name="Medina M."/>
            <person name="Meijer H.J."/>
            <person name="Nordberg E.K."/>
            <person name="Maclean D.J."/>
            <person name="Ospina-Giraldo M.D."/>
            <person name="Morris P.F."/>
            <person name="Phuntumart V."/>
            <person name="Putnam N.H."/>
            <person name="Rash S."/>
            <person name="Rose J.K."/>
            <person name="Sakihama Y."/>
            <person name="Salamov A.A."/>
            <person name="Savidor A."/>
            <person name="Scheuring C.F."/>
            <person name="Smith B.M."/>
            <person name="Sobral B.W."/>
            <person name="Terry A."/>
            <person name="Torto-Alalibo T.A."/>
            <person name="Win J."/>
            <person name="Xu Z."/>
            <person name="Zhang H."/>
            <person name="Grigoriev I.V."/>
            <person name="Rokhsar D.S."/>
            <person name="Boore J.L."/>
        </authorList>
    </citation>
    <scope>NUCLEOTIDE SEQUENCE [LARGE SCALE GENOMIC DNA]</scope>
    <source>
        <strain evidence="2 3">P6497</strain>
    </source>
</reference>
<gene>
    <name evidence="2" type="ORF">PHYSODRAFT_330176</name>
</gene>
<accession>G4Z5P4</accession>
<organism evidence="2 3">
    <name type="scientific">Phytophthora sojae (strain P6497)</name>
    <name type="common">Soybean stem and root rot agent</name>
    <name type="synonym">Phytophthora megasperma f. sp. glycines</name>
    <dbReference type="NCBI Taxonomy" id="1094619"/>
    <lineage>
        <taxon>Eukaryota</taxon>
        <taxon>Sar</taxon>
        <taxon>Stramenopiles</taxon>
        <taxon>Oomycota</taxon>
        <taxon>Peronosporomycetes</taxon>
        <taxon>Peronosporales</taxon>
        <taxon>Peronosporaceae</taxon>
        <taxon>Phytophthora</taxon>
    </lineage>
</organism>
<proteinExistence type="predicted"/>
<evidence type="ECO:0000256" key="1">
    <source>
        <dbReference type="SAM" id="MobiDB-lite"/>
    </source>
</evidence>
<evidence type="ECO:0000313" key="2">
    <source>
        <dbReference type="EMBL" id="EGZ22358.1"/>
    </source>
</evidence>
<keyword evidence="3" id="KW-1185">Reference proteome</keyword>
<sequence length="91" mass="10176">MKTMTKQMGGEVKPQGLLHRSTLIRRPNVRLQDNEVEIPVSLVIEAVSVLVEPLSVSEALQGPDAENTPRKKWARWAPEEEGAEMDVDGRE</sequence>
<dbReference type="InParanoid" id="G4Z5P4"/>
<evidence type="ECO:0000313" key="3">
    <source>
        <dbReference type="Proteomes" id="UP000002640"/>
    </source>
</evidence>
<name>G4Z5P4_PHYSP</name>
<dbReference type="KEGG" id="psoj:PHYSODRAFT_330176"/>
<dbReference type="GeneID" id="20646075"/>
<protein>
    <submittedName>
        <fullName evidence="2">Uncharacterized protein</fullName>
    </submittedName>
</protein>